<dbReference type="EMBL" id="KV784390">
    <property type="protein sequence ID" value="OEU07104.1"/>
    <property type="molecule type" value="Genomic_DNA"/>
</dbReference>
<organism evidence="2 3">
    <name type="scientific">Fragilariopsis cylindrus CCMP1102</name>
    <dbReference type="NCBI Taxonomy" id="635003"/>
    <lineage>
        <taxon>Eukaryota</taxon>
        <taxon>Sar</taxon>
        <taxon>Stramenopiles</taxon>
        <taxon>Ochrophyta</taxon>
        <taxon>Bacillariophyta</taxon>
        <taxon>Bacillariophyceae</taxon>
        <taxon>Bacillariophycidae</taxon>
        <taxon>Bacillariales</taxon>
        <taxon>Bacillariaceae</taxon>
        <taxon>Fragilariopsis</taxon>
    </lineage>
</organism>
<evidence type="ECO:0000313" key="3">
    <source>
        <dbReference type="Proteomes" id="UP000095751"/>
    </source>
</evidence>
<keyword evidence="3" id="KW-1185">Reference proteome</keyword>
<protein>
    <submittedName>
        <fullName evidence="2">Uncharacterized protein</fullName>
    </submittedName>
</protein>
<dbReference type="AlphaFoldDB" id="A0A1E7EMP8"/>
<proteinExistence type="predicted"/>
<reference evidence="2 3" key="1">
    <citation type="submission" date="2016-09" db="EMBL/GenBank/DDBJ databases">
        <title>Extensive genetic diversity and differential bi-allelic expression allows diatom success in the polar Southern Ocean.</title>
        <authorList>
            <consortium name="DOE Joint Genome Institute"/>
            <person name="Mock T."/>
            <person name="Otillar R.P."/>
            <person name="Strauss J."/>
            <person name="Dupont C."/>
            <person name="Frickenhaus S."/>
            <person name="Maumus F."/>
            <person name="Mcmullan M."/>
            <person name="Sanges R."/>
            <person name="Schmutz J."/>
            <person name="Toseland A."/>
            <person name="Valas R."/>
            <person name="Veluchamy A."/>
            <person name="Ward B.J."/>
            <person name="Allen A."/>
            <person name="Barry K."/>
            <person name="Falciatore A."/>
            <person name="Ferrante M."/>
            <person name="Fortunato A.E."/>
            <person name="Gloeckner G."/>
            <person name="Gruber A."/>
            <person name="Hipkin R."/>
            <person name="Janech M."/>
            <person name="Kroth P."/>
            <person name="Leese F."/>
            <person name="Lindquist E."/>
            <person name="Lyon B.R."/>
            <person name="Martin J."/>
            <person name="Mayer C."/>
            <person name="Parker M."/>
            <person name="Quesneville H."/>
            <person name="Raymond J."/>
            <person name="Uhlig C."/>
            <person name="Valentin K.U."/>
            <person name="Worden A.Z."/>
            <person name="Armbrust E.V."/>
            <person name="Bowler C."/>
            <person name="Green B."/>
            <person name="Moulton V."/>
            <person name="Van Oosterhout C."/>
            <person name="Grigoriev I."/>
        </authorList>
    </citation>
    <scope>NUCLEOTIDE SEQUENCE [LARGE SCALE GENOMIC DNA]</scope>
    <source>
        <strain evidence="2 3">CCMP1102</strain>
    </source>
</reference>
<evidence type="ECO:0000313" key="2">
    <source>
        <dbReference type="EMBL" id="OEU07104.1"/>
    </source>
</evidence>
<feature type="region of interest" description="Disordered" evidence="1">
    <location>
        <begin position="63"/>
        <end position="83"/>
    </location>
</feature>
<name>A0A1E7EMP8_9STRA</name>
<dbReference type="KEGG" id="fcy:FRACYDRAFT_251838"/>
<evidence type="ECO:0000256" key="1">
    <source>
        <dbReference type="SAM" id="MobiDB-lite"/>
    </source>
</evidence>
<dbReference type="InParanoid" id="A0A1E7EMP8"/>
<accession>A0A1E7EMP8</accession>
<sequence length="105" mass="11675">MSESMVDVIALTTRGCCSDLKKGLAIAELDEEYKNDAGNNHDLRQPEKQPATAVITAITTASANKRKADDEWHNNDGSSYYYDDQKCEHKKNGIVSPSNKKRIES</sequence>
<gene>
    <name evidence="2" type="ORF">FRACYDRAFT_251838</name>
</gene>
<dbReference type="Proteomes" id="UP000095751">
    <property type="component" value="Unassembled WGS sequence"/>
</dbReference>